<feature type="compositionally biased region" description="Polar residues" evidence="1">
    <location>
        <begin position="342"/>
        <end position="351"/>
    </location>
</feature>
<dbReference type="EMBL" id="JANCYU010000031">
    <property type="protein sequence ID" value="KAK4525501.1"/>
    <property type="molecule type" value="Genomic_DNA"/>
</dbReference>
<sequence>MSTENNKLDEFFSKKDLKKKKVVTTNKPSKTDEKPKKHTASKKQAEEGDEVNLDVTPSSSSLAGLEKLSFLSISSSSVGSWADEEEKQEGQPILHSKGRSLSNLRKDTTFHEEEGKESAKEDKFTGWKTVEAKPSDTNGTQDADQSTALTNKPAEEKFPTLEETARLPKSSRASKAMNAPATPTSTENKTFSRPGSKVAGSLRALLLESQQDKVPKRETTALPSNRQQEKNVSLDTSSTIDSNSGKSDSPTLSTESKKEASQGRRRFSGLQAILEEASRDKQVPKATNGLSNSQVSKEKSTTGSWSKGNSVEQQKKVIDSKNKQRVANVPSSSVDRSDSGSTIDSGRNNNRYAALSDDMLQDDGEY</sequence>
<keyword evidence="3" id="KW-1185">Reference proteome</keyword>
<feature type="region of interest" description="Disordered" evidence="1">
    <location>
        <begin position="19"/>
        <end position="58"/>
    </location>
</feature>
<feature type="region of interest" description="Disordered" evidence="1">
    <location>
        <begin position="76"/>
        <end position="366"/>
    </location>
</feature>
<feature type="compositionally biased region" description="Basic and acidic residues" evidence="1">
    <location>
        <begin position="104"/>
        <end position="134"/>
    </location>
</feature>
<feature type="compositionally biased region" description="Polar residues" evidence="1">
    <location>
        <begin position="181"/>
        <end position="193"/>
    </location>
</feature>
<feature type="compositionally biased region" description="Polar residues" evidence="1">
    <location>
        <begin position="221"/>
        <end position="254"/>
    </location>
</feature>
<feature type="compositionally biased region" description="Polar residues" evidence="1">
    <location>
        <begin position="288"/>
        <end position="312"/>
    </location>
</feature>
<comment type="caution">
    <text evidence="2">The sequence shown here is derived from an EMBL/GenBank/DDBJ whole genome shotgun (WGS) entry which is preliminary data.</text>
</comment>
<feature type="compositionally biased region" description="Basic and acidic residues" evidence="1">
    <location>
        <begin position="153"/>
        <end position="166"/>
    </location>
</feature>
<dbReference type="Proteomes" id="UP001300502">
    <property type="component" value="Unassembled WGS sequence"/>
</dbReference>
<evidence type="ECO:0000313" key="3">
    <source>
        <dbReference type="Proteomes" id="UP001300502"/>
    </source>
</evidence>
<dbReference type="AlphaFoldDB" id="A0AAV9IE84"/>
<feature type="compositionally biased region" description="Polar residues" evidence="1">
    <location>
        <begin position="135"/>
        <end position="150"/>
    </location>
</feature>
<organism evidence="2 3">
    <name type="scientific">Galdieria yellowstonensis</name>
    <dbReference type="NCBI Taxonomy" id="3028027"/>
    <lineage>
        <taxon>Eukaryota</taxon>
        <taxon>Rhodophyta</taxon>
        <taxon>Bangiophyceae</taxon>
        <taxon>Galdieriales</taxon>
        <taxon>Galdieriaceae</taxon>
        <taxon>Galdieria</taxon>
    </lineage>
</organism>
<accession>A0AAV9IE84</accession>
<evidence type="ECO:0000313" key="2">
    <source>
        <dbReference type="EMBL" id="KAK4525501.1"/>
    </source>
</evidence>
<feature type="compositionally biased region" description="Basic and acidic residues" evidence="1">
    <location>
        <begin position="313"/>
        <end position="322"/>
    </location>
</feature>
<proteinExistence type="predicted"/>
<feature type="compositionally biased region" description="Basic and acidic residues" evidence="1">
    <location>
        <begin position="210"/>
        <end position="219"/>
    </location>
</feature>
<name>A0AAV9IE84_9RHOD</name>
<evidence type="ECO:0000256" key="1">
    <source>
        <dbReference type="SAM" id="MobiDB-lite"/>
    </source>
</evidence>
<protein>
    <submittedName>
        <fullName evidence="2">Uncharacterized protein</fullName>
    </submittedName>
</protein>
<reference evidence="2 3" key="1">
    <citation type="submission" date="2022-07" db="EMBL/GenBank/DDBJ databases">
        <title>Genome-wide signatures of adaptation to extreme environments.</title>
        <authorList>
            <person name="Cho C.H."/>
            <person name="Yoon H.S."/>
        </authorList>
    </citation>
    <scope>NUCLEOTIDE SEQUENCE [LARGE SCALE GENOMIC DNA]</scope>
    <source>
        <strain evidence="2 3">108.79 E11</strain>
    </source>
</reference>
<gene>
    <name evidence="2" type="ORF">GAYE_SCF13G3409</name>
</gene>